<comment type="caution">
    <text evidence="6">The sequence shown here is derived from an EMBL/GenBank/DDBJ whole genome shotgun (WGS) entry which is preliminary data.</text>
</comment>
<comment type="subcellular location">
    <subcellularLocation>
        <location evidence="1">Membrane</location>
    </subcellularLocation>
</comment>
<keyword evidence="7" id="KW-1185">Reference proteome</keyword>
<dbReference type="EMBL" id="JACHHO010000001">
    <property type="protein sequence ID" value="MBB5202738.1"/>
    <property type="molecule type" value="Genomic_DNA"/>
</dbReference>
<protein>
    <submittedName>
        <fullName evidence="6">Putative membrane protein YecN with MAPEG domain</fullName>
    </submittedName>
</protein>
<keyword evidence="4 5" id="KW-0472">Membrane</keyword>
<evidence type="ECO:0000256" key="5">
    <source>
        <dbReference type="SAM" id="Phobius"/>
    </source>
</evidence>
<evidence type="ECO:0000256" key="4">
    <source>
        <dbReference type="ARBA" id="ARBA00023136"/>
    </source>
</evidence>
<name>A0A840S047_9BURK</name>
<gene>
    <name evidence="6" type="ORF">HNQ51_000031</name>
</gene>
<evidence type="ECO:0000256" key="2">
    <source>
        <dbReference type="ARBA" id="ARBA00022692"/>
    </source>
</evidence>
<feature type="transmembrane region" description="Helical" evidence="5">
    <location>
        <begin position="60"/>
        <end position="89"/>
    </location>
</feature>
<dbReference type="SUPFAM" id="SSF161084">
    <property type="entry name" value="MAPEG domain-like"/>
    <property type="match status" value="1"/>
</dbReference>
<dbReference type="InterPro" id="IPR023352">
    <property type="entry name" value="MAPEG-like_dom_sf"/>
</dbReference>
<evidence type="ECO:0000313" key="6">
    <source>
        <dbReference type="EMBL" id="MBB5202738.1"/>
    </source>
</evidence>
<evidence type="ECO:0000313" key="7">
    <source>
        <dbReference type="Proteomes" id="UP000554837"/>
    </source>
</evidence>
<dbReference type="InterPro" id="IPR001129">
    <property type="entry name" value="Membr-assoc_MAPEG"/>
</dbReference>
<sequence length="128" mass="13546">MTAAATVAITLVLLAVLLTGLSLHVSRLRLRHRVSFGDGGHKDLLAAMRAHGNCLEQSTLFGLLALAFALLAPGASTALTVCCALFLLARAVHAWALFTRRLPLRQGAHGLSLLAQIGLLILLLGHLR</sequence>
<organism evidence="6 7">
    <name type="scientific">Inhella inkyongensis</name>
    <dbReference type="NCBI Taxonomy" id="392593"/>
    <lineage>
        <taxon>Bacteria</taxon>
        <taxon>Pseudomonadati</taxon>
        <taxon>Pseudomonadota</taxon>
        <taxon>Betaproteobacteria</taxon>
        <taxon>Burkholderiales</taxon>
        <taxon>Sphaerotilaceae</taxon>
        <taxon>Inhella</taxon>
    </lineage>
</organism>
<keyword evidence="2 5" id="KW-0812">Transmembrane</keyword>
<dbReference type="Gene3D" id="1.20.120.550">
    <property type="entry name" value="Membrane associated eicosanoid/glutathione metabolism-like domain"/>
    <property type="match status" value="1"/>
</dbReference>
<reference evidence="6 7" key="1">
    <citation type="submission" date="2020-08" db="EMBL/GenBank/DDBJ databases">
        <title>Genomic Encyclopedia of Type Strains, Phase IV (KMG-IV): sequencing the most valuable type-strain genomes for metagenomic binning, comparative biology and taxonomic classification.</title>
        <authorList>
            <person name="Goeker M."/>
        </authorList>
    </citation>
    <scope>NUCLEOTIDE SEQUENCE [LARGE SCALE GENOMIC DNA]</scope>
    <source>
        <strain evidence="6 7">DSM 23958</strain>
    </source>
</reference>
<evidence type="ECO:0000256" key="3">
    <source>
        <dbReference type="ARBA" id="ARBA00022989"/>
    </source>
</evidence>
<dbReference type="AlphaFoldDB" id="A0A840S047"/>
<dbReference type="GO" id="GO:0016020">
    <property type="term" value="C:membrane"/>
    <property type="evidence" value="ECO:0007669"/>
    <property type="project" value="UniProtKB-SubCell"/>
</dbReference>
<dbReference type="RefSeq" id="WP_246071465.1">
    <property type="nucleotide sequence ID" value="NZ_CP040709.1"/>
</dbReference>
<accession>A0A840S047</accession>
<proteinExistence type="predicted"/>
<keyword evidence="3 5" id="KW-1133">Transmembrane helix</keyword>
<dbReference type="Proteomes" id="UP000554837">
    <property type="component" value="Unassembled WGS sequence"/>
</dbReference>
<feature type="transmembrane region" description="Helical" evidence="5">
    <location>
        <begin position="110"/>
        <end position="127"/>
    </location>
</feature>
<evidence type="ECO:0000256" key="1">
    <source>
        <dbReference type="ARBA" id="ARBA00004370"/>
    </source>
</evidence>
<dbReference type="Pfam" id="PF01124">
    <property type="entry name" value="MAPEG"/>
    <property type="match status" value="1"/>
</dbReference>